<comment type="subunit">
    <text evidence="6">Monomer. Associates with the 50S ribosomal subunit.</text>
</comment>
<dbReference type="PRINTS" id="PR00326">
    <property type="entry name" value="GTP1OBG"/>
</dbReference>
<evidence type="ECO:0000256" key="7">
    <source>
        <dbReference type="PIRSR" id="PIRSR006809-1"/>
    </source>
</evidence>
<evidence type="ECO:0000256" key="3">
    <source>
        <dbReference type="ARBA" id="ARBA00022741"/>
    </source>
</evidence>
<dbReference type="PANTHER" id="PTHR10229:SF0">
    <property type="entry name" value="GTP-BINDING PROTEIN 6-RELATED"/>
    <property type="match status" value="1"/>
</dbReference>
<name>A0A1G8MW75_9NOCA</name>
<evidence type="ECO:0000256" key="2">
    <source>
        <dbReference type="ARBA" id="ARBA00022723"/>
    </source>
</evidence>
<dbReference type="GO" id="GO:0005737">
    <property type="term" value="C:cytoplasm"/>
    <property type="evidence" value="ECO:0007669"/>
    <property type="project" value="UniProtKB-SubCell"/>
</dbReference>
<keyword evidence="2 8" id="KW-0479">Metal-binding</keyword>
<dbReference type="PROSITE" id="PS51705">
    <property type="entry name" value="G_HFLX"/>
    <property type="match status" value="1"/>
</dbReference>
<dbReference type="Proteomes" id="UP000183263">
    <property type="component" value="Unassembled WGS sequence"/>
</dbReference>
<feature type="binding site" evidence="7">
    <location>
        <begin position="322"/>
        <end position="325"/>
    </location>
    <ligand>
        <name>GTP</name>
        <dbReference type="ChEBI" id="CHEBI:37565"/>
    </ligand>
</feature>
<evidence type="ECO:0000313" key="11">
    <source>
        <dbReference type="EMBL" id="SDI72055.1"/>
    </source>
</evidence>
<dbReference type="InterPro" id="IPR030394">
    <property type="entry name" value="G_HFLX_dom"/>
</dbReference>
<keyword evidence="4 8" id="KW-0460">Magnesium</keyword>
<feature type="binding site" evidence="7">
    <location>
        <begin position="300"/>
        <end position="304"/>
    </location>
    <ligand>
        <name>GTP</name>
        <dbReference type="ChEBI" id="CHEBI:37565"/>
    </ligand>
</feature>
<evidence type="ECO:0000256" key="8">
    <source>
        <dbReference type="PIRSR" id="PIRSR006809-2"/>
    </source>
</evidence>
<dbReference type="RefSeq" id="WP_072738692.1">
    <property type="nucleotide sequence ID" value="NZ_CP048813.1"/>
</dbReference>
<gene>
    <name evidence="6" type="primary">hflX</name>
    <name evidence="11" type="ORF">SAMN05444695_11093</name>
</gene>
<evidence type="ECO:0000313" key="12">
    <source>
        <dbReference type="Proteomes" id="UP000183263"/>
    </source>
</evidence>
<feature type="binding site" evidence="7">
    <location>
        <begin position="275"/>
        <end position="282"/>
    </location>
    <ligand>
        <name>GTP</name>
        <dbReference type="ChEBI" id="CHEBI:37565"/>
    </ligand>
</feature>
<feature type="region of interest" description="Disordered" evidence="10">
    <location>
        <begin position="208"/>
        <end position="228"/>
    </location>
</feature>
<dbReference type="InterPro" id="IPR006073">
    <property type="entry name" value="GTP-bd"/>
</dbReference>
<dbReference type="SUPFAM" id="SSF52540">
    <property type="entry name" value="P-loop containing nucleoside triphosphate hydrolases"/>
    <property type="match status" value="1"/>
</dbReference>
<feature type="compositionally biased region" description="Low complexity" evidence="10">
    <location>
        <begin position="11"/>
        <end position="27"/>
    </location>
</feature>
<evidence type="ECO:0000256" key="1">
    <source>
        <dbReference type="ARBA" id="ARBA00022490"/>
    </source>
</evidence>
<accession>A0A1G8MW75</accession>
<feature type="binding site" evidence="8">
    <location>
        <position position="302"/>
    </location>
    <ligand>
        <name>Mg(2+)</name>
        <dbReference type="ChEBI" id="CHEBI:18420"/>
    </ligand>
</feature>
<dbReference type="InterPro" id="IPR027417">
    <property type="entry name" value="P-loop_NTPase"/>
</dbReference>
<dbReference type="OrthoDB" id="9812272at2"/>
<comment type="function">
    <text evidence="6">GTPase that associates with the 50S ribosomal subunit and may have a role during protein synthesis or ribosome biogenesis.</text>
</comment>
<dbReference type="InterPro" id="IPR042108">
    <property type="entry name" value="GTPase_HflX_N_sf"/>
</dbReference>
<reference evidence="11 12" key="1">
    <citation type="submission" date="2016-10" db="EMBL/GenBank/DDBJ databases">
        <authorList>
            <person name="de Groot N.N."/>
        </authorList>
    </citation>
    <scope>NUCLEOTIDE SEQUENCE [LARGE SCALE GENOMIC DNA]</scope>
    <source>
        <strain evidence="11 12">DSM 44892</strain>
    </source>
</reference>
<feature type="region of interest" description="Disordered" evidence="10">
    <location>
        <begin position="1"/>
        <end position="35"/>
    </location>
</feature>
<dbReference type="NCBIfam" id="TIGR03156">
    <property type="entry name" value="GTP_HflX"/>
    <property type="match status" value="1"/>
</dbReference>
<dbReference type="EMBL" id="FNDN01000010">
    <property type="protein sequence ID" value="SDI72055.1"/>
    <property type="molecule type" value="Genomic_DNA"/>
</dbReference>
<dbReference type="Gene3D" id="3.40.50.300">
    <property type="entry name" value="P-loop containing nucleotide triphosphate hydrolases"/>
    <property type="match status" value="1"/>
</dbReference>
<feature type="binding site" evidence="7">
    <location>
        <begin position="416"/>
        <end position="418"/>
    </location>
    <ligand>
        <name>GTP</name>
        <dbReference type="ChEBI" id="CHEBI:37565"/>
    </ligand>
</feature>
<dbReference type="PIRSF" id="PIRSF006809">
    <property type="entry name" value="GTP-binding_hflX_prd"/>
    <property type="match status" value="1"/>
</dbReference>
<evidence type="ECO:0000256" key="10">
    <source>
        <dbReference type="SAM" id="MobiDB-lite"/>
    </source>
</evidence>
<dbReference type="GO" id="GO:0043022">
    <property type="term" value="F:ribosome binding"/>
    <property type="evidence" value="ECO:0007669"/>
    <property type="project" value="TreeGrafter"/>
</dbReference>
<feature type="compositionally biased region" description="Gly residues" evidence="10">
    <location>
        <begin position="213"/>
        <end position="225"/>
    </location>
</feature>
<feature type="binding site" evidence="8">
    <location>
        <position position="282"/>
    </location>
    <ligand>
        <name>Mg(2+)</name>
        <dbReference type="ChEBI" id="CHEBI:18420"/>
    </ligand>
</feature>
<organism evidence="11 12">
    <name type="scientific">Rhodococcus triatomae</name>
    <dbReference type="NCBI Taxonomy" id="300028"/>
    <lineage>
        <taxon>Bacteria</taxon>
        <taxon>Bacillati</taxon>
        <taxon>Actinomycetota</taxon>
        <taxon>Actinomycetes</taxon>
        <taxon>Mycobacteriales</taxon>
        <taxon>Nocardiaceae</taxon>
        <taxon>Rhodococcus</taxon>
    </lineage>
</organism>
<sequence length="493" mass="53256">MTNTHQDAETSDTADTYAAAAPAADTDMPAEDRPSVGEMQLADRSALRRVAGLSTELTDVTEVEYRQLRLERVVLVGVWTQGTAEQAESSMAELAALAETAGSEVLEGLVQRRDRPDPATYIGSGKAEELREVVLATGADTVVCDGELTPAQLTALEKVVKVKVIDRTALILDIFAQHATSREGKAQVALAQMEYMLPRLRGWGESMSRQAGGRAGSNGGVGLRGPGETKIETDRRRIRERMAKLRREIRGMKAARDTKRTRRVRSTIPSVAIVGYTNAGKSSLLNALTGSGVLVQNALFATLDPTSRRAALDDGREYILTDTVGFVRHLPTQLVEAFRSTLEEVAGADLLLHVVDGSDPLPTEQIKAVREVVTDVLRESDAPPPPELIVVNKIDAADPVVLTQLRGLLRDAVFVSARTGEGIETLRATLADVLIRPEVEVSALVPYTRGDLMARIHADGQILDSEHEVSGTRVRARVPEPLASALADYRVVV</sequence>
<keyword evidence="5 6" id="KW-0342">GTP-binding</keyword>
<dbReference type="GO" id="GO:0046872">
    <property type="term" value="F:metal ion binding"/>
    <property type="evidence" value="ECO:0007669"/>
    <property type="project" value="UniProtKB-KW"/>
</dbReference>
<keyword evidence="1 6" id="KW-0963">Cytoplasm</keyword>
<dbReference type="GO" id="GO:0005525">
    <property type="term" value="F:GTP binding"/>
    <property type="evidence" value="ECO:0007669"/>
    <property type="project" value="UniProtKB-UniRule"/>
</dbReference>
<dbReference type="Pfam" id="PF01926">
    <property type="entry name" value="MMR_HSR1"/>
    <property type="match status" value="1"/>
</dbReference>
<evidence type="ECO:0000256" key="6">
    <source>
        <dbReference type="HAMAP-Rule" id="MF_00900"/>
    </source>
</evidence>
<keyword evidence="9" id="KW-0175">Coiled coil</keyword>
<dbReference type="InterPro" id="IPR025121">
    <property type="entry name" value="GTPase_HflX_N"/>
</dbReference>
<evidence type="ECO:0000256" key="5">
    <source>
        <dbReference type="ARBA" id="ARBA00023134"/>
    </source>
</evidence>
<dbReference type="Pfam" id="PF16360">
    <property type="entry name" value="GTP-bdg_M"/>
    <property type="match status" value="1"/>
</dbReference>
<comment type="similarity">
    <text evidence="6">Belongs to the TRAFAC class OBG-HflX-like GTPase superfamily. HflX GTPase family.</text>
</comment>
<feature type="coiled-coil region" evidence="9">
    <location>
        <begin position="228"/>
        <end position="255"/>
    </location>
</feature>
<proteinExistence type="inferred from homology"/>
<comment type="cofactor">
    <cofactor evidence="8">
        <name>Mg(2+)</name>
        <dbReference type="ChEBI" id="CHEBI:18420"/>
    </cofactor>
</comment>
<dbReference type="HAMAP" id="MF_00900">
    <property type="entry name" value="GTPase_HflX"/>
    <property type="match status" value="1"/>
</dbReference>
<dbReference type="InterPro" id="IPR032305">
    <property type="entry name" value="GTP-bd_M"/>
</dbReference>
<protein>
    <recommendedName>
        <fullName evidence="6">GTPase HflX</fullName>
    </recommendedName>
    <alternativeName>
        <fullName evidence="6">GTP-binding protein HflX</fullName>
    </alternativeName>
</protein>
<dbReference type="Gene3D" id="6.10.250.2860">
    <property type="match status" value="1"/>
</dbReference>
<dbReference type="PANTHER" id="PTHR10229">
    <property type="entry name" value="GTP-BINDING PROTEIN HFLX"/>
    <property type="match status" value="1"/>
</dbReference>
<feature type="binding site" evidence="7">
    <location>
        <begin position="392"/>
        <end position="395"/>
    </location>
    <ligand>
        <name>GTP</name>
        <dbReference type="ChEBI" id="CHEBI:37565"/>
    </ligand>
</feature>
<evidence type="ECO:0000256" key="4">
    <source>
        <dbReference type="ARBA" id="ARBA00022842"/>
    </source>
</evidence>
<dbReference type="FunFam" id="3.40.50.11060:FF:000001">
    <property type="entry name" value="GTPase HflX"/>
    <property type="match status" value="1"/>
</dbReference>
<keyword evidence="12" id="KW-1185">Reference proteome</keyword>
<dbReference type="Pfam" id="PF13167">
    <property type="entry name" value="GTP-bdg_N"/>
    <property type="match status" value="1"/>
</dbReference>
<comment type="subcellular location">
    <subcellularLocation>
        <location evidence="6">Cytoplasm</location>
    </subcellularLocation>
    <text evidence="6">May associate with membranes.</text>
</comment>
<dbReference type="GO" id="GO:0003924">
    <property type="term" value="F:GTPase activity"/>
    <property type="evidence" value="ECO:0007669"/>
    <property type="project" value="UniProtKB-UniRule"/>
</dbReference>
<dbReference type="Gene3D" id="3.40.50.11060">
    <property type="entry name" value="GTPase HflX, N-terminal domain"/>
    <property type="match status" value="1"/>
</dbReference>
<dbReference type="InterPro" id="IPR016496">
    <property type="entry name" value="GTPase_HflX"/>
</dbReference>
<keyword evidence="3 6" id="KW-0547">Nucleotide-binding</keyword>
<evidence type="ECO:0000256" key="9">
    <source>
        <dbReference type="SAM" id="Coils"/>
    </source>
</evidence>
<dbReference type="AlphaFoldDB" id="A0A1G8MW75"/>
<dbReference type="CDD" id="cd01878">
    <property type="entry name" value="HflX"/>
    <property type="match status" value="1"/>
</dbReference>